<dbReference type="EMBL" id="OD570431">
    <property type="protein sequence ID" value="CAD7448726.1"/>
    <property type="molecule type" value="Genomic_DNA"/>
</dbReference>
<evidence type="ECO:0000256" key="4">
    <source>
        <dbReference type="ARBA" id="ARBA00023315"/>
    </source>
</evidence>
<evidence type="ECO:0000256" key="1">
    <source>
        <dbReference type="ARBA" id="ARBA00005189"/>
    </source>
</evidence>
<feature type="active site" description="Proton acceptor" evidence="5">
    <location>
        <position position="388"/>
    </location>
</feature>
<dbReference type="InterPro" id="IPR020616">
    <property type="entry name" value="Thiolase_N"/>
</dbReference>
<feature type="domain" description="Thiolase C-terminal" evidence="8">
    <location>
        <begin position="336"/>
        <end position="431"/>
    </location>
</feature>
<dbReference type="PANTHER" id="PTHR18919">
    <property type="entry name" value="ACETYL-COA C-ACYLTRANSFERASE"/>
    <property type="match status" value="1"/>
</dbReference>
<evidence type="ECO:0000256" key="5">
    <source>
        <dbReference type="PIRSR" id="PIRSR000429-1"/>
    </source>
</evidence>
<dbReference type="InterPro" id="IPR002155">
    <property type="entry name" value="Thiolase"/>
</dbReference>
<dbReference type="CDD" id="cd00751">
    <property type="entry name" value="thiolase"/>
    <property type="match status" value="1"/>
</dbReference>
<dbReference type="InterPro" id="IPR020615">
    <property type="entry name" value="Thiolase_acyl_enz_int_AS"/>
</dbReference>
<dbReference type="AlphaFoldDB" id="A0A7R9I607"/>
<dbReference type="InterPro" id="IPR020610">
    <property type="entry name" value="Thiolase_AS"/>
</dbReference>
<evidence type="ECO:0000256" key="2">
    <source>
        <dbReference type="ARBA" id="ARBA00010982"/>
    </source>
</evidence>
<dbReference type="PIRSF" id="PIRSF000429">
    <property type="entry name" value="Ac-CoA_Ac_transf"/>
    <property type="match status" value="1"/>
</dbReference>
<evidence type="ECO:0000313" key="9">
    <source>
        <dbReference type="EMBL" id="CAD7448726.1"/>
    </source>
</evidence>
<keyword evidence="3 6" id="KW-0808">Transferase</keyword>
<comment type="pathway">
    <text evidence="1">Lipid metabolism.</text>
</comment>
<dbReference type="InterPro" id="IPR020617">
    <property type="entry name" value="Thiolase_C"/>
</dbReference>
<feature type="active site" description="Acyl-thioester intermediate" evidence="5">
    <location>
        <position position="90"/>
    </location>
</feature>
<dbReference type="PROSITE" id="PS00098">
    <property type="entry name" value="THIOLASE_1"/>
    <property type="match status" value="1"/>
</dbReference>
<feature type="domain" description="Thiolase N-terminal" evidence="7">
    <location>
        <begin position="6"/>
        <end position="264"/>
    </location>
</feature>
<dbReference type="PROSITE" id="PS00099">
    <property type="entry name" value="THIOLASE_3"/>
    <property type="match status" value="1"/>
</dbReference>
<evidence type="ECO:0000256" key="6">
    <source>
        <dbReference type="RuleBase" id="RU003557"/>
    </source>
</evidence>
<dbReference type="Pfam" id="PF00108">
    <property type="entry name" value="Thiolase_N"/>
    <property type="match status" value="1"/>
</dbReference>
<protein>
    <recommendedName>
        <fullName evidence="10">Acetyl-CoA acetyltransferase</fullName>
    </recommendedName>
</protein>
<evidence type="ECO:0008006" key="10">
    <source>
        <dbReference type="Google" id="ProtNLM"/>
    </source>
</evidence>
<gene>
    <name evidence="9" type="ORF">TBIB3V08_LOCUS11009</name>
</gene>
<evidence type="ECO:0000259" key="7">
    <source>
        <dbReference type="Pfam" id="PF00108"/>
    </source>
</evidence>
<dbReference type="NCBIfam" id="TIGR01930">
    <property type="entry name" value="AcCoA-C-Actrans"/>
    <property type="match status" value="1"/>
</dbReference>
<dbReference type="Gene3D" id="3.40.47.10">
    <property type="match status" value="2"/>
</dbReference>
<sequence length="432" mass="44975">MSDTKVVIVSAVRTPIGSLCGSLSSLKAHELGAIAIQEALARANVEPPEVSEVIMGQVLTAGQGQNPARQAAVKAGCPYSVTAYTVNMLCGSGLKSVVLGAQAIQNGDSSIVVSGGQESMSQSTHTIHMRAGVKLGDSTLTDSLLGDGLIDAFCHIHMGETAENVARQYKLSREEQDQLATESQARTSNAQERGLFKKELISVNVPGRKGPVVVDKDEFPRPTTTLEALGKLKPAFVKVGGTVTAGNSSGINDGAAALVLMSEELAQKRGVTPLGRVVAYAQAGVEPSVMGLGPIPAVTRAVSIQITDTLECKFPEKHQLVVIMFMMSQGRIHGRAKRVLERAGWNIADVDLFEMNEAFAAQALAVVRELGLSPSKVNVNGGAISLGHPIGASGARILVTLLHALEQTGGKKGVASLCIGGGMGIAVCVERS</sequence>
<name>A0A7R9I607_9NEOP</name>
<reference evidence="9" key="1">
    <citation type="submission" date="2020-11" db="EMBL/GenBank/DDBJ databases">
        <authorList>
            <person name="Tran Van P."/>
        </authorList>
    </citation>
    <scope>NUCLEOTIDE SEQUENCE</scope>
</reference>
<dbReference type="PANTHER" id="PTHR18919:SF107">
    <property type="entry name" value="ACETYL-COA ACETYLTRANSFERASE, CYTOSOLIC"/>
    <property type="match status" value="1"/>
</dbReference>
<dbReference type="GO" id="GO:0003988">
    <property type="term" value="F:acetyl-CoA C-acyltransferase activity"/>
    <property type="evidence" value="ECO:0007669"/>
    <property type="project" value="UniProtKB-ARBA"/>
</dbReference>
<evidence type="ECO:0000256" key="3">
    <source>
        <dbReference type="ARBA" id="ARBA00022679"/>
    </source>
</evidence>
<dbReference type="InterPro" id="IPR016039">
    <property type="entry name" value="Thiolase-like"/>
</dbReference>
<proteinExistence type="inferred from homology"/>
<dbReference type="Pfam" id="PF02803">
    <property type="entry name" value="Thiolase_C"/>
    <property type="match status" value="1"/>
</dbReference>
<keyword evidence="4 6" id="KW-0012">Acyltransferase</keyword>
<feature type="active site" description="Proton acceptor" evidence="5">
    <location>
        <position position="418"/>
    </location>
</feature>
<organism evidence="9">
    <name type="scientific">Timema bartmani</name>
    <dbReference type="NCBI Taxonomy" id="61472"/>
    <lineage>
        <taxon>Eukaryota</taxon>
        <taxon>Metazoa</taxon>
        <taxon>Ecdysozoa</taxon>
        <taxon>Arthropoda</taxon>
        <taxon>Hexapoda</taxon>
        <taxon>Insecta</taxon>
        <taxon>Pterygota</taxon>
        <taxon>Neoptera</taxon>
        <taxon>Polyneoptera</taxon>
        <taxon>Phasmatodea</taxon>
        <taxon>Timematodea</taxon>
        <taxon>Timematoidea</taxon>
        <taxon>Timematidae</taxon>
        <taxon>Timema</taxon>
    </lineage>
</organism>
<comment type="similarity">
    <text evidence="2 6">Belongs to the thiolase-like superfamily. Thiolase family.</text>
</comment>
<dbReference type="SUPFAM" id="SSF53901">
    <property type="entry name" value="Thiolase-like"/>
    <property type="match status" value="2"/>
</dbReference>
<accession>A0A7R9I607</accession>
<evidence type="ECO:0000259" key="8">
    <source>
        <dbReference type="Pfam" id="PF02803"/>
    </source>
</evidence>
<dbReference type="InterPro" id="IPR020613">
    <property type="entry name" value="Thiolase_CS"/>
</dbReference>
<dbReference type="PROSITE" id="PS00737">
    <property type="entry name" value="THIOLASE_2"/>
    <property type="match status" value="1"/>
</dbReference>